<keyword evidence="2" id="KW-1185">Reference proteome</keyword>
<reference evidence="1 2" key="1">
    <citation type="submission" date="2019-07" db="EMBL/GenBank/DDBJ databases">
        <title>Whole genome shotgun sequence of Terrabacter aerolatus NBRC 106305.</title>
        <authorList>
            <person name="Hosoyama A."/>
            <person name="Uohara A."/>
            <person name="Ohji S."/>
            <person name="Ichikawa N."/>
        </authorList>
    </citation>
    <scope>NUCLEOTIDE SEQUENCE [LARGE SCALE GENOMIC DNA]</scope>
    <source>
        <strain evidence="1 2">NBRC 106305</strain>
    </source>
</reference>
<gene>
    <name evidence="1" type="ORF">TAE01_26880</name>
</gene>
<dbReference type="EMBL" id="BJYX01000014">
    <property type="protein sequence ID" value="GEO30878.1"/>
    <property type="molecule type" value="Genomic_DNA"/>
</dbReference>
<dbReference type="Proteomes" id="UP000321534">
    <property type="component" value="Unassembled WGS sequence"/>
</dbReference>
<evidence type="ECO:0000313" key="1">
    <source>
        <dbReference type="EMBL" id="GEO30878.1"/>
    </source>
</evidence>
<proteinExistence type="predicted"/>
<accession>A0A512D333</accession>
<evidence type="ECO:0000313" key="2">
    <source>
        <dbReference type="Proteomes" id="UP000321534"/>
    </source>
</evidence>
<sequence length="151" mass="16528">MDVRDDVRDDVRYEVGEAVVSRRALMRGSPLLVGRGHDLPCPTSSVRQARTISGCPNLVLVRTLPRMATRVPTRVPYRPLPVDQTDVVYGHGPDSVRHDGVPQGQTVELRIDDSAVYPGTSRTVWVHVPAAYDPDARTNATRSTTPSTTAT</sequence>
<name>A0A512D333_9MICO</name>
<comment type="caution">
    <text evidence="1">The sequence shown here is derived from an EMBL/GenBank/DDBJ whole genome shotgun (WGS) entry which is preliminary data.</text>
</comment>
<protein>
    <submittedName>
        <fullName evidence="1">Uncharacterized protein</fullName>
    </submittedName>
</protein>
<organism evidence="1 2">
    <name type="scientific">Terrabacter aerolatus</name>
    <dbReference type="NCBI Taxonomy" id="422442"/>
    <lineage>
        <taxon>Bacteria</taxon>
        <taxon>Bacillati</taxon>
        <taxon>Actinomycetota</taxon>
        <taxon>Actinomycetes</taxon>
        <taxon>Micrococcales</taxon>
        <taxon>Intrasporangiaceae</taxon>
        <taxon>Terrabacter</taxon>
    </lineage>
</organism>
<dbReference type="AlphaFoldDB" id="A0A512D333"/>